<dbReference type="STRING" id="1033802.SSPSH_002972"/>
<reference evidence="1 2" key="2">
    <citation type="journal article" date="2013" name="PLoS ONE">
        <title>INDIGO - INtegrated Data Warehouse of MIcrobial GenOmes with Examples from the Red Sea Extremophiles.</title>
        <authorList>
            <person name="Alam I."/>
            <person name="Antunes A."/>
            <person name="Kamau A.A."/>
            <person name="Ba Alawi W."/>
            <person name="Kalkatawi M."/>
            <person name="Stingl U."/>
            <person name="Bajic V.B."/>
        </authorList>
    </citation>
    <scope>NUCLEOTIDE SEQUENCE [LARGE SCALE GENOMIC DNA]</scope>
    <source>
        <strain evidence="1 2">E1L3A</strain>
    </source>
</reference>
<dbReference type="Proteomes" id="UP000006242">
    <property type="component" value="Unassembled WGS sequence"/>
</dbReference>
<sequence>MQVRNLAECCPTATLDPLGFVRRSTQRLHAAIERDTPLARLADRDCTVEDYRAALGPLMRIYGTLDRQLVGAEHWRQWDVGPYRQRSPFLIEELYRWGQGCGSNAGDGPRLDSAAAYLGVRYVVDGAQFGHRVIAASLARSPAATVVAHRPSFWWTAFVSTAEWRCLCKALAGLDTRIETAQAARAARSTFELFSRELHMPAERAV</sequence>
<dbReference type="AlphaFoldDB" id="U2EJK7"/>
<gene>
    <name evidence="1" type="ORF">SSPSH_002972</name>
</gene>
<dbReference type="InterPro" id="IPR016084">
    <property type="entry name" value="Haem_Oase-like_multi-hlx"/>
</dbReference>
<evidence type="ECO:0000313" key="2">
    <source>
        <dbReference type="Proteomes" id="UP000006242"/>
    </source>
</evidence>
<protein>
    <submittedName>
        <fullName evidence="1">Heme oxygenase-like protein</fullName>
    </submittedName>
</protein>
<reference evidence="1 2" key="1">
    <citation type="journal article" date="2011" name="J. Bacteriol.">
        <title>Genome sequence of Salinisphaera shabanensis, a gammaproteobacterium from the harsh, variable environment of the brine-seawater interface of the Shaban Deep in the Red Sea.</title>
        <authorList>
            <person name="Antunes A."/>
            <person name="Alam I."/>
            <person name="Bajic V.B."/>
            <person name="Stingl U."/>
        </authorList>
    </citation>
    <scope>NUCLEOTIDE SEQUENCE [LARGE SCALE GENOMIC DNA]</scope>
    <source>
        <strain evidence="1 2">E1L3A</strain>
    </source>
</reference>
<dbReference type="EMBL" id="AFNV02000022">
    <property type="protein sequence ID" value="ERJ18195.1"/>
    <property type="molecule type" value="Genomic_DNA"/>
</dbReference>
<dbReference type="OrthoDB" id="114943at2"/>
<organism evidence="1 2">
    <name type="scientific">Salinisphaera shabanensis E1L3A</name>
    <dbReference type="NCBI Taxonomy" id="1033802"/>
    <lineage>
        <taxon>Bacteria</taxon>
        <taxon>Pseudomonadati</taxon>
        <taxon>Pseudomonadota</taxon>
        <taxon>Gammaproteobacteria</taxon>
        <taxon>Salinisphaerales</taxon>
        <taxon>Salinisphaeraceae</taxon>
        <taxon>Salinisphaera</taxon>
    </lineage>
</organism>
<evidence type="ECO:0000313" key="1">
    <source>
        <dbReference type="EMBL" id="ERJ18195.1"/>
    </source>
</evidence>
<proteinExistence type="predicted"/>
<accession>U2EJK7</accession>
<comment type="caution">
    <text evidence="1">The sequence shown here is derived from an EMBL/GenBank/DDBJ whole genome shotgun (WGS) entry which is preliminary data.</text>
</comment>
<dbReference type="Gene3D" id="1.20.910.10">
    <property type="entry name" value="Heme oxygenase-like"/>
    <property type="match status" value="1"/>
</dbReference>
<keyword evidence="2" id="KW-1185">Reference proteome</keyword>
<name>U2EJK7_9GAMM</name>
<dbReference type="RefSeq" id="WP_021031806.1">
    <property type="nucleotide sequence ID" value="NZ_AFNV02000022.1"/>
</dbReference>
<dbReference type="SUPFAM" id="SSF48613">
    <property type="entry name" value="Heme oxygenase-like"/>
    <property type="match status" value="1"/>
</dbReference>